<keyword evidence="2" id="KW-0472">Membrane</keyword>
<comment type="similarity">
    <text evidence="1">Belongs to the helicase family.</text>
</comment>
<dbReference type="InterPro" id="IPR027417">
    <property type="entry name" value="P-loop_NTPase"/>
</dbReference>
<dbReference type="EMBL" id="MLYV02000659">
    <property type="protein sequence ID" value="PSR80263.1"/>
    <property type="molecule type" value="Genomic_DNA"/>
</dbReference>
<dbReference type="Pfam" id="PF20209">
    <property type="entry name" value="DUF6570"/>
    <property type="match status" value="1"/>
</dbReference>
<dbReference type="InterPro" id="IPR025476">
    <property type="entry name" value="Helitron_helicase-like"/>
</dbReference>
<name>A0A2R6NYG0_9APHY</name>
<keyword evidence="1" id="KW-0347">Helicase</keyword>
<dbReference type="Gene3D" id="3.40.50.300">
    <property type="entry name" value="P-loop containing nucleotide triphosphate hydrolases"/>
    <property type="match status" value="1"/>
</dbReference>
<keyword evidence="1" id="KW-0233">DNA recombination</keyword>
<sequence>MSETGSHSAFSLSAILSPPSFPSSHPQLCSWVEQLTNMQFFAFDNLSLFRTTMFIKGVLLWAILCSVGLICTSPSLLLSHCVVVREGRLRSGTPIASLDVVLAYVGLPIWDSVAPMWGGSGRRTLGDVDVRLLVPFHIHFGALPNDGTVRYMGERPLSGLNYTFLTTQVVACEVPLDILVQWVPYSGLKDLARQHRIDIERDARSREAVVDALQAHRCDIGCRVTVSVFRVGDAENPIVPIRSARNALISNHFPPPPLDSLAVADLVRDFTQSLSALEISEAACAMCGRLTSVKQLSSYRTDSMDLNILNRDGVTRVERLTDEAQIEDHEGPVLYAGGIETVDGEQYLKLCSPCHKGVKAKRLPQHALANGLWLGDVPSELQDLNFVEKLVVARYRHNVCVVRVDKGQRKMCANAVVFPQPVAKLHDVLPPPRSELDECLAILFTGSSGPRESDYQRTPLLIRHNKVMAALKWLQLNHSSYADIIISEENMRTYPEHEPPVSILHRPTDGKLGGEMLAVYDGSDGERGTETGSCPFAVHGLTGEDLANMSYTAKIATAVDYFRTGGEVLAYGHGSDPASIYHNPSLYPGMFPWLFPYGLGGFENDMISVKIARARHIRQLLLYADRRFQVDEYFPFIVFNQEQVRASTRGGYVLTGKHCFDSVVEKLLSIDVDALQALIDRGKGGGFLRPETDAERQCFELISLIDHVASHVAGSNTSRKYQRSEIKSLIIEKGAPVWFITFAPTDFKHRLCLYYCGEQIDLTAFEGVLPDYQHRMWAIANNPVACARFFDKVVQSFLRHILKVGSDEPGLFGKTDTYYGTVESQGRLTLHLHLLLWIENSLSPQEIRDRILNDNDFRIEMIQWLENCHQGGFSRGNVADVKERVMSSTKQDPTECLPRPPPDNMDAKEADQWFGQLCDVTDHVVYLSNRHNEKHSRGCIRGTKAYCRARFPRTVRSETVVDWMTGALEMKHTEQWLNTFNVVLSYLLRCNSDVTCLLSSTQVRAVIAYVTDYITKSSLTTHAIFETVKAVLDRNTTIVNDYPSRGDAARSLLTRIVNALTAMQESPGPMSCAYLLGQPDHYTPEKFKVFYWFPYVRRFTTTAFQDDMEPDEGVVREKVVISKVGDEFVAKNQFNDYIFRPREFDSWTLYDYLRRTVIKKARANQHSEDASVARDIMDDAHGPVDCERADDDDIENEHVLDNTRTFRLLPEHPNAKTHRVFLLKNDTTQCLNFVGGTLPRRDVGDRDVYCKTMLALFHPGGWRSGSDVRYDCTSWMTIFERTNFSSYHQRIMRNMNLLYECLDAKHDFAAQRRAGALDQQLLGVLSDDIVNSLDASNHDNSVVDTCTDNIVDSLYESTSSIGSETATERISMDAMTALLRRLLPQAGFVLKHGSDLLPPASSLTDERQLYAFDDLPQRTAAEWKELVSLAKMSALTGRILPATQLQRCVLSQATKSRYCCDGGDVRIVTAECLKKTATFRQVIIAGSKDANLILIAKVIDQYSLNAEQERAFIIAATYLHHRDGQHLRMYLGGMAGTGKSRVIHALIAFLRERNESNRFKVMAPTGSAAALVDGSTYHSVLGISPRSTPPSATVISKVKERLAGVDLIFIDEVSMVSCSELYRISSHICKAFARPDTPFGGIGVIFAGDFAQLPPAAPNHVSLYSDS</sequence>
<protein>
    <recommendedName>
        <fullName evidence="1">ATP-dependent DNA helicase</fullName>
        <ecNumber evidence="1">5.6.2.3</ecNumber>
    </recommendedName>
</protein>
<dbReference type="GO" id="GO:0016887">
    <property type="term" value="F:ATP hydrolysis activity"/>
    <property type="evidence" value="ECO:0007669"/>
    <property type="project" value="RHEA"/>
</dbReference>
<evidence type="ECO:0000259" key="4">
    <source>
        <dbReference type="Pfam" id="PF14214"/>
    </source>
</evidence>
<evidence type="ECO:0000313" key="6">
    <source>
        <dbReference type="EMBL" id="PSR80263.1"/>
    </source>
</evidence>
<dbReference type="PANTHER" id="PTHR47642:SF5">
    <property type="entry name" value="ATP-DEPENDENT DNA HELICASE"/>
    <property type="match status" value="1"/>
</dbReference>
<feature type="non-terminal residue" evidence="6">
    <location>
        <position position="1667"/>
    </location>
</feature>
<dbReference type="PANTHER" id="PTHR47642">
    <property type="entry name" value="ATP-DEPENDENT DNA HELICASE"/>
    <property type="match status" value="1"/>
</dbReference>
<dbReference type="EC" id="5.6.2.3" evidence="1"/>
<keyword evidence="1" id="KW-0547">Nucleotide-binding</keyword>
<keyword evidence="1" id="KW-0234">DNA repair</keyword>
<evidence type="ECO:0000256" key="1">
    <source>
        <dbReference type="RuleBase" id="RU363044"/>
    </source>
</evidence>
<dbReference type="GO" id="GO:0000723">
    <property type="term" value="P:telomere maintenance"/>
    <property type="evidence" value="ECO:0007669"/>
    <property type="project" value="InterPro"/>
</dbReference>
<feature type="domain" description="Helitron helicase-like" evidence="4">
    <location>
        <begin position="618"/>
        <end position="836"/>
    </location>
</feature>
<evidence type="ECO:0000313" key="7">
    <source>
        <dbReference type="Proteomes" id="UP000186601"/>
    </source>
</evidence>
<dbReference type="InterPro" id="IPR051055">
    <property type="entry name" value="PIF1_helicase"/>
</dbReference>
<evidence type="ECO:0000259" key="3">
    <source>
        <dbReference type="Pfam" id="PF05970"/>
    </source>
</evidence>
<organism evidence="6 7">
    <name type="scientific">Hermanssonia centrifuga</name>
    <dbReference type="NCBI Taxonomy" id="98765"/>
    <lineage>
        <taxon>Eukaryota</taxon>
        <taxon>Fungi</taxon>
        <taxon>Dikarya</taxon>
        <taxon>Basidiomycota</taxon>
        <taxon>Agaricomycotina</taxon>
        <taxon>Agaricomycetes</taxon>
        <taxon>Polyporales</taxon>
        <taxon>Meruliaceae</taxon>
        <taxon>Hermanssonia</taxon>
    </lineage>
</organism>
<evidence type="ECO:0000259" key="5">
    <source>
        <dbReference type="Pfam" id="PF20209"/>
    </source>
</evidence>
<dbReference type="Proteomes" id="UP000186601">
    <property type="component" value="Unassembled WGS sequence"/>
</dbReference>
<dbReference type="GO" id="GO:0043139">
    <property type="term" value="F:5'-3' DNA helicase activity"/>
    <property type="evidence" value="ECO:0007669"/>
    <property type="project" value="UniProtKB-EC"/>
</dbReference>
<keyword evidence="2" id="KW-0812">Transmembrane</keyword>
<feature type="domain" description="DNA helicase Pif1-like DEAD-box helicase" evidence="3">
    <location>
        <begin position="1504"/>
        <end position="1658"/>
    </location>
</feature>
<proteinExistence type="inferred from homology"/>
<dbReference type="GO" id="GO:0006281">
    <property type="term" value="P:DNA repair"/>
    <property type="evidence" value="ECO:0007669"/>
    <property type="project" value="UniProtKB-KW"/>
</dbReference>
<feature type="transmembrane region" description="Helical" evidence="2">
    <location>
        <begin position="58"/>
        <end position="78"/>
    </location>
</feature>
<feature type="domain" description="DUF6570" evidence="5">
    <location>
        <begin position="361"/>
        <end position="492"/>
    </location>
</feature>
<comment type="caution">
    <text evidence="6">The sequence shown here is derived from an EMBL/GenBank/DDBJ whole genome shotgun (WGS) entry which is preliminary data.</text>
</comment>
<dbReference type="Pfam" id="PF14214">
    <property type="entry name" value="Helitron_like_N"/>
    <property type="match status" value="1"/>
</dbReference>
<reference evidence="6 7" key="1">
    <citation type="submission" date="2018-02" db="EMBL/GenBank/DDBJ databases">
        <title>Genome sequence of the basidiomycete white-rot fungus Phlebia centrifuga.</title>
        <authorList>
            <person name="Granchi Z."/>
            <person name="Peng M."/>
            <person name="de Vries R.P."/>
            <person name="Hilden K."/>
            <person name="Makela M.R."/>
            <person name="Grigoriev I."/>
            <person name="Riley R."/>
        </authorList>
    </citation>
    <scope>NUCLEOTIDE SEQUENCE [LARGE SCALE GENOMIC DNA]</scope>
    <source>
        <strain evidence="6 7">FBCC195</strain>
    </source>
</reference>
<gene>
    <name evidence="6" type="ORF">PHLCEN_2v6778</name>
</gene>
<dbReference type="OrthoDB" id="432234at2759"/>
<keyword evidence="7" id="KW-1185">Reference proteome</keyword>
<dbReference type="GO" id="GO:0006310">
    <property type="term" value="P:DNA recombination"/>
    <property type="evidence" value="ECO:0007669"/>
    <property type="project" value="UniProtKB-KW"/>
</dbReference>
<accession>A0A2R6NYG0</accession>
<keyword evidence="1" id="KW-0378">Hydrolase</keyword>
<dbReference type="GO" id="GO:0005524">
    <property type="term" value="F:ATP binding"/>
    <property type="evidence" value="ECO:0007669"/>
    <property type="project" value="UniProtKB-KW"/>
</dbReference>
<dbReference type="STRING" id="98765.A0A2R6NYG0"/>
<dbReference type="Pfam" id="PF05970">
    <property type="entry name" value="PIF1"/>
    <property type="match status" value="1"/>
</dbReference>
<comment type="cofactor">
    <cofactor evidence="1">
        <name>Mg(2+)</name>
        <dbReference type="ChEBI" id="CHEBI:18420"/>
    </cofactor>
</comment>
<keyword evidence="2" id="KW-1133">Transmembrane helix</keyword>
<keyword evidence="1" id="KW-0227">DNA damage</keyword>
<dbReference type="InterPro" id="IPR046700">
    <property type="entry name" value="DUF6570"/>
</dbReference>
<evidence type="ECO:0000256" key="2">
    <source>
        <dbReference type="SAM" id="Phobius"/>
    </source>
</evidence>
<dbReference type="InterPro" id="IPR010285">
    <property type="entry name" value="DNA_helicase_pif1-like_DEAD"/>
</dbReference>
<keyword evidence="1" id="KW-0067">ATP-binding</keyword>
<comment type="catalytic activity">
    <reaction evidence="1">
        <text>ATP + H2O = ADP + phosphate + H(+)</text>
        <dbReference type="Rhea" id="RHEA:13065"/>
        <dbReference type="ChEBI" id="CHEBI:15377"/>
        <dbReference type="ChEBI" id="CHEBI:15378"/>
        <dbReference type="ChEBI" id="CHEBI:30616"/>
        <dbReference type="ChEBI" id="CHEBI:43474"/>
        <dbReference type="ChEBI" id="CHEBI:456216"/>
        <dbReference type="EC" id="5.6.2.3"/>
    </reaction>
</comment>
<dbReference type="SUPFAM" id="SSF52540">
    <property type="entry name" value="P-loop containing nucleoside triphosphate hydrolases"/>
    <property type="match status" value="1"/>
</dbReference>